<sequence length="539" mass="63920">MVYSAGYDTCHGHLKEYFKDDDIESLYFDPIEIIKILEFSDFRWFRAPVCNFNDVRELFTMVRTNLKAFSGHYTSQLFGKEKLHSDFASRKIASSIYENMKKFPVKNFYLWSILGREKDIKTHGDESDVSTRVVMTCENPIVTLLMWFNQKMSYILSYGDWNRTYNIAGEFNNEKFSKLLKHENYYDFILEADWSFYDSNIDSSFLLVAGLIICSGLPDDRLHRNIRYLIISSIITKYVVMPPGVVVELNRAQPSGHPFGTLINCNVNLIYWSIIGYKIYGKDYAKYMRVEVYGDDTRAYFKNHKNLNNLDQYVKECGLKSEILKDNFRSTHEFSEKNENIDFLKRRFDIEGVRWNHKKMFDRWLYQSKNRNIDDQILLVSSYYESVPSDNDVLTLVKLFTKFMLDEYSDKLSYDSIKFCESYSEHNLKINNVRNEKFFSYYNRTNHSMESFNKINDTFSYSCMIYKPEEVIDQIIVRNLNLEKVLHSLFFCAEDVLGTGRSPPYDPISDFEIKEFTKSYWNDKGIDSINFLKRKFNLK</sequence>
<dbReference type="GO" id="GO:0039694">
    <property type="term" value="P:viral RNA genome replication"/>
    <property type="evidence" value="ECO:0007669"/>
    <property type="project" value="InterPro"/>
</dbReference>
<comment type="caution">
    <text evidence="2">The sequence shown here is derived from an EMBL/GenBank/DDBJ whole genome shotgun (WGS) entry which is preliminary data.</text>
</comment>
<dbReference type="EMBL" id="BDQB01000233">
    <property type="protein sequence ID" value="GBH22359.1"/>
    <property type="molecule type" value="Genomic_RNA"/>
</dbReference>
<dbReference type="PROSITE" id="PS50507">
    <property type="entry name" value="RDRP_SSRNA_POS"/>
    <property type="match status" value="1"/>
</dbReference>
<feature type="domain" description="RdRp catalytic" evidence="1">
    <location>
        <begin position="187"/>
        <end position="309"/>
    </location>
</feature>
<dbReference type="InterPro" id="IPR007094">
    <property type="entry name" value="RNA-dir_pol_PSvirus"/>
</dbReference>
<evidence type="ECO:0000259" key="1">
    <source>
        <dbReference type="PROSITE" id="PS50507"/>
    </source>
</evidence>
<dbReference type="Pfam" id="PF00680">
    <property type="entry name" value="RdRP_1"/>
    <property type="match status" value="1"/>
</dbReference>
<dbReference type="InterPro" id="IPR043502">
    <property type="entry name" value="DNA/RNA_pol_sf"/>
</dbReference>
<protein>
    <submittedName>
        <fullName evidence="2">RdRp</fullName>
    </submittedName>
</protein>
<organism evidence="2">
    <name type="scientific">viral metagenome</name>
    <dbReference type="NCBI Taxonomy" id="1070528"/>
    <lineage>
        <taxon>unclassified sequences</taxon>
        <taxon>metagenomes</taxon>
        <taxon>organismal metagenomes</taxon>
    </lineage>
</organism>
<accession>A0A2V0RAJ3</accession>
<dbReference type="InterPro" id="IPR001205">
    <property type="entry name" value="RNA-dir_pol_C"/>
</dbReference>
<dbReference type="GO" id="GO:0003723">
    <property type="term" value="F:RNA binding"/>
    <property type="evidence" value="ECO:0007669"/>
    <property type="project" value="InterPro"/>
</dbReference>
<dbReference type="InterPro" id="IPR043128">
    <property type="entry name" value="Rev_trsase/Diguanyl_cyclase"/>
</dbReference>
<dbReference type="Gene3D" id="3.30.70.270">
    <property type="match status" value="1"/>
</dbReference>
<name>A0A2V0RAJ3_9ZZZZ</name>
<dbReference type="AlphaFoldDB" id="A0A2V0RAJ3"/>
<reference evidence="2" key="1">
    <citation type="submission" date="2017-04" db="EMBL/GenBank/DDBJ databases">
        <title>Unveiling RNA virosphere associated with marine microorganisms.</title>
        <authorList>
            <person name="Urayama S."/>
            <person name="Takaki Y."/>
            <person name="Nishi S."/>
            <person name="Yoshida Y."/>
            <person name="Deguchi S."/>
            <person name="Takai K."/>
            <person name="Nunoura T."/>
        </authorList>
    </citation>
    <scope>NUCLEOTIDE SEQUENCE</scope>
</reference>
<dbReference type="GO" id="GO:0003968">
    <property type="term" value="F:RNA-directed RNA polymerase activity"/>
    <property type="evidence" value="ECO:0007669"/>
    <property type="project" value="InterPro"/>
</dbReference>
<evidence type="ECO:0000313" key="2">
    <source>
        <dbReference type="EMBL" id="GBH22359.1"/>
    </source>
</evidence>
<proteinExistence type="predicted"/>
<dbReference type="GO" id="GO:0006351">
    <property type="term" value="P:DNA-templated transcription"/>
    <property type="evidence" value="ECO:0007669"/>
    <property type="project" value="InterPro"/>
</dbReference>
<dbReference type="SUPFAM" id="SSF56672">
    <property type="entry name" value="DNA/RNA polymerases"/>
    <property type="match status" value="1"/>
</dbReference>